<keyword evidence="1" id="KW-1133">Transmembrane helix</keyword>
<organism evidence="2 3">
    <name type="scientific">Panacibacter microcysteis</name>
    <dbReference type="NCBI Taxonomy" id="2793269"/>
    <lineage>
        <taxon>Bacteria</taxon>
        <taxon>Pseudomonadati</taxon>
        <taxon>Bacteroidota</taxon>
        <taxon>Chitinophagia</taxon>
        <taxon>Chitinophagales</taxon>
        <taxon>Chitinophagaceae</taxon>
        <taxon>Panacibacter</taxon>
    </lineage>
</organism>
<accession>A0A931MD31</accession>
<evidence type="ECO:0000256" key="1">
    <source>
        <dbReference type="SAM" id="Phobius"/>
    </source>
</evidence>
<keyword evidence="1" id="KW-0812">Transmembrane</keyword>
<keyword evidence="1" id="KW-0472">Membrane</keyword>
<proteinExistence type="predicted"/>
<reference evidence="2" key="1">
    <citation type="submission" date="2020-11" db="EMBL/GenBank/DDBJ databases">
        <title>Bacterial whole genome sequence for Panacibacter sp. DH6.</title>
        <authorList>
            <person name="Le V."/>
            <person name="Ko S."/>
            <person name="Ahn C.-Y."/>
            <person name="Oh H.-M."/>
        </authorList>
    </citation>
    <scope>NUCLEOTIDE SEQUENCE</scope>
    <source>
        <strain evidence="2">DH6</strain>
    </source>
</reference>
<dbReference type="RefSeq" id="WP_196992208.1">
    <property type="nucleotide sequence ID" value="NZ_JADWYR010000002.1"/>
</dbReference>
<keyword evidence="3" id="KW-1185">Reference proteome</keyword>
<evidence type="ECO:0000313" key="3">
    <source>
        <dbReference type="Proteomes" id="UP000628448"/>
    </source>
</evidence>
<feature type="transmembrane region" description="Helical" evidence="1">
    <location>
        <begin position="54"/>
        <end position="71"/>
    </location>
</feature>
<gene>
    <name evidence="2" type="ORF">I5907_18110</name>
</gene>
<protein>
    <submittedName>
        <fullName evidence="2">Uncharacterized protein</fullName>
    </submittedName>
</protein>
<dbReference type="AlphaFoldDB" id="A0A931MD31"/>
<feature type="transmembrane region" description="Helical" evidence="1">
    <location>
        <begin position="77"/>
        <end position="94"/>
    </location>
</feature>
<name>A0A931MD31_9BACT</name>
<dbReference type="Proteomes" id="UP000628448">
    <property type="component" value="Unassembled WGS sequence"/>
</dbReference>
<evidence type="ECO:0000313" key="2">
    <source>
        <dbReference type="EMBL" id="MBG9378158.1"/>
    </source>
</evidence>
<feature type="transmembrane region" description="Helical" evidence="1">
    <location>
        <begin position="104"/>
        <end position="121"/>
    </location>
</feature>
<feature type="transmembrane region" description="Helical" evidence="1">
    <location>
        <begin position="27"/>
        <end position="47"/>
    </location>
</feature>
<comment type="caution">
    <text evidence="2">The sequence shown here is derived from an EMBL/GenBank/DDBJ whole genome shotgun (WGS) entry which is preliminary data.</text>
</comment>
<sequence>MILLSFIAVYFPFSLKGYQPLCFEVRHFLFLLPFGVAASTFFIERYWSNEESSWMLVIASALLFICGINISGEKWYWMMYGLLFFFFFVQRLLLHKKFFHKAKYLAFATVLLIYMPYHLFYKNGTWYKDMQQLSKKIDGQYFYFPEHDNMQYWKLLHGFNDIVHSFNLDNKPFKVFPQYYEKLDEENFQPGWFVVNNRYTIRSVNFLNTVKVLSKNGFIKDAVDYGEVSAYLIDSFESIKYISKAIEKDNATISKPF</sequence>
<dbReference type="EMBL" id="JADWYR010000002">
    <property type="protein sequence ID" value="MBG9378158.1"/>
    <property type="molecule type" value="Genomic_DNA"/>
</dbReference>